<dbReference type="Pfam" id="PF08393">
    <property type="entry name" value="DHC_N2"/>
    <property type="match status" value="1"/>
</dbReference>
<feature type="region of interest" description="Disordered" evidence="16">
    <location>
        <begin position="5491"/>
        <end position="5524"/>
    </location>
</feature>
<dbReference type="Pfam" id="PF12774">
    <property type="entry name" value="AAA_6"/>
    <property type="match status" value="1"/>
</dbReference>
<comment type="subcellular location">
    <subcellularLocation>
        <location evidence="1">Cytoplasm</location>
        <location evidence="1">Cytoskeleton</location>
        <location evidence="1">Cilium axoneme</location>
    </subcellularLocation>
</comment>
<feature type="coiled-coil region" evidence="15">
    <location>
        <begin position="3201"/>
        <end position="3256"/>
    </location>
</feature>
<dbReference type="InterPro" id="IPR024317">
    <property type="entry name" value="Dynein_heavy_chain_D4_dom"/>
</dbReference>
<dbReference type="SMART" id="SM00054">
    <property type="entry name" value="EFh"/>
    <property type="match status" value="3"/>
</dbReference>
<dbReference type="Pfam" id="PF13499">
    <property type="entry name" value="EF-hand_7"/>
    <property type="match status" value="1"/>
</dbReference>
<dbReference type="FunFam" id="1.20.58.1120:FF:000001">
    <property type="entry name" value="dynein heavy chain 2, axonemal"/>
    <property type="match status" value="1"/>
</dbReference>
<keyword evidence="7" id="KW-0106">Calcium</keyword>
<dbReference type="Pfam" id="PF12781">
    <property type="entry name" value="AAA_9"/>
    <property type="match status" value="1"/>
</dbReference>
<keyword evidence="11" id="KW-0969">Cilium</keyword>
<dbReference type="InterPro" id="IPR013602">
    <property type="entry name" value="Dynein_heavy_linker"/>
</dbReference>
<dbReference type="InterPro" id="IPR011992">
    <property type="entry name" value="EF-hand-dom_pair"/>
</dbReference>
<evidence type="ECO:0000256" key="1">
    <source>
        <dbReference type="ARBA" id="ARBA00004430"/>
    </source>
</evidence>
<dbReference type="Gene3D" id="6.10.140.1060">
    <property type="match status" value="1"/>
</dbReference>
<feature type="compositionally biased region" description="Basic residues" evidence="16">
    <location>
        <begin position="4563"/>
        <end position="4575"/>
    </location>
</feature>
<accession>A0A8J2SFN3</accession>
<dbReference type="Pfam" id="PF12777">
    <property type="entry name" value="MT"/>
    <property type="match status" value="1"/>
</dbReference>
<dbReference type="InterPro" id="IPR013594">
    <property type="entry name" value="Dynein_heavy_tail"/>
</dbReference>
<evidence type="ECO:0000256" key="14">
    <source>
        <dbReference type="ARBA" id="ARBA00023273"/>
    </source>
</evidence>
<dbReference type="PROSITE" id="PS00018">
    <property type="entry name" value="EF_HAND_1"/>
    <property type="match status" value="3"/>
</dbReference>
<dbReference type="FunFam" id="3.40.50.300:FF:000063">
    <property type="entry name" value="dynein heavy chain 6, axonemal"/>
    <property type="match status" value="1"/>
</dbReference>
<dbReference type="GO" id="GO:0045505">
    <property type="term" value="F:dynein intermediate chain binding"/>
    <property type="evidence" value="ECO:0007669"/>
    <property type="project" value="InterPro"/>
</dbReference>
<dbReference type="Gene3D" id="1.10.8.1220">
    <property type="match status" value="1"/>
</dbReference>
<dbReference type="EMBL" id="CAKKNE010000001">
    <property type="protein sequence ID" value="CAH0364922.1"/>
    <property type="molecule type" value="Genomic_DNA"/>
</dbReference>
<dbReference type="Gene3D" id="1.10.8.710">
    <property type="match status" value="1"/>
</dbReference>
<dbReference type="PROSITE" id="PS50096">
    <property type="entry name" value="IQ"/>
    <property type="match status" value="2"/>
</dbReference>
<dbReference type="InterPro" id="IPR003593">
    <property type="entry name" value="AAA+_ATPase"/>
</dbReference>
<dbReference type="FunFam" id="3.40.50.300:FF:000049">
    <property type="entry name" value="Dynein, axonemal, heavy chain 5"/>
    <property type="match status" value="1"/>
</dbReference>
<dbReference type="InterPro" id="IPR042222">
    <property type="entry name" value="Dynein_2_N"/>
</dbReference>
<keyword evidence="6" id="KW-0547">Nucleotide-binding</keyword>
<dbReference type="Gene3D" id="1.20.920.20">
    <property type="match status" value="1"/>
</dbReference>
<evidence type="ECO:0000256" key="8">
    <source>
        <dbReference type="ARBA" id="ARBA00022840"/>
    </source>
</evidence>
<dbReference type="InterPro" id="IPR041466">
    <property type="entry name" value="Dynein_AAA5_ext"/>
</dbReference>
<dbReference type="Gene3D" id="1.20.140.100">
    <property type="entry name" value="Dynein heavy chain, N-terminal domain 2"/>
    <property type="match status" value="1"/>
</dbReference>
<dbReference type="InterPro" id="IPR026983">
    <property type="entry name" value="DHC"/>
</dbReference>
<evidence type="ECO:0000259" key="17">
    <source>
        <dbReference type="PROSITE" id="PS50222"/>
    </source>
</evidence>
<dbReference type="GO" id="GO:0005874">
    <property type="term" value="C:microtubule"/>
    <property type="evidence" value="ECO:0007669"/>
    <property type="project" value="UniProtKB-KW"/>
</dbReference>
<dbReference type="Pfam" id="PF03028">
    <property type="entry name" value="Dynein_heavy"/>
    <property type="match status" value="1"/>
</dbReference>
<feature type="region of interest" description="Disordered" evidence="16">
    <location>
        <begin position="4479"/>
        <end position="4525"/>
    </location>
</feature>
<dbReference type="FunFam" id="3.40.50.300:FF:000153">
    <property type="entry name" value="Dynein axonemal heavy chain 1"/>
    <property type="match status" value="1"/>
</dbReference>
<feature type="domain" description="EF-hand" evidence="17">
    <location>
        <begin position="4691"/>
        <end position="4726"/>
    </location>
</feature>
<evidence type="ECO:0000256" key="15">
    <source>
        <dbReference type="SAM" id="Coils"/>
    </source>
</evidence>
<feature type="region of interest" description="Disordered" evidence="16">
    <location>
        <begin position="4552"/>
        <end position="4575"/>
    </location>
</feature>
<dbReference type="InterPro" id="IPR043160">
    <property type="entry name" value="Dynein_C_barrel"/>
</dbReference>
<evidence type="ECO:0000256" key="13">
    <source>
        <dbReference type="ARBA" id="ARBA00023212"/>
    </source>
</evidence>
<dbReference type="InterPro" id="IPR035699">
    <property type="entry name" value="AAA_6"/>
</dbReference>
<evidence type="ECO:0000256" key="16">
    <source>
        <dbReference type="SAM" id="MobiDB-lite"/>
    </source>
</evidence>
<dbReference type="PROSITE" id="PS50222">
    <property type="entry name" value="EF_HAND_2"/>
    <property type="match status" value="3"/>
</dbReference>
<gene>
    <name evidence="18" type="ORF">PECAL_1P13140</name>
</gene>
<evidence type="ECO:0000256" key="3">
    <source>
        <dbReference type="ARBA" id="ARBA00022490"/>
    </source>
</evidence>
<keyword evidence="3" id="KW-0963">Cytoplasm</keyword>
<evidence type="ECO:0000256" key="12">
    <source>
        <dbReference type="ARBA" id="ARBA00023175"/>
    </source>
</evidence>
<evidence type="ECO:0000256" key="2">
    <source>
        <dbReference type="ARBA" id="ARBA00008887"/>
    </source>
</evidence>
<dbReference type="InterPro" id="IPR002048">
    <property type="entry name" value="EF_hand_dom"/>
</dbReference>
<dbReference type="InterPro" id="IPR042219">
    <property type="entry name" value="AAA_lid_11_sf"/>
</dbReference>
<keyword evidence="14" id="KW-0966">Cell projection</keyword>
<dbReference type="Gene3D" id="1.10.8.720">
    <property type="entry name" value="Region D6 of dynein motor"/>
    <property type="match status" value="1"/>
</dbReference>
<feature type="compositionally biased region" description="Basic and acidic residues" evidence="16">
    <location>
        <begin position="4483"/>
        <end position="4500"/>
    </location>
</feature>
<protein>
    <recommendedName>
        <fullName evidence="17">EF-hand domain-containing protein</fullName>
    </recommendedName>
</protein>
<dbReference type="Pfam" id="PF18198">
    <property type="entry name" value="AAA_lid_11"/>
    <property type="match status" value="1"/>
</dbReference>
<evidence type="ECO:0000256" key="11">
    <source>
        <dbReference type="ARBA" id="ARBA00023069"/>
    </source>
</evidence>
<dbReference type="InterPro" id="IPR041658">
    <property type="entry name" value="AAA_lid_11"/>
</dbReference>
<dbReference type="Pfam" id="PF08385">
    <property type="entry name" value="DHC_N1"/>
    <property type="match status" value="1"/>
</dbReference>
<keyword evidence="5" id="KW-0677">Repeat</keyword>
<dbReference type="SUPFAM" id="SSF47473">
    <property type="entry name" value="EF-hand"/>
    <property type="match status" value="1"/>
</dbReference>
<keyword evidence="13" id="KW-0206">Cytoskeleton</keyword>
<dbReference type="Gene3D" id="3.10.490.20">
    <property type="match status" value="1"/>
</dbReference>
<dbReference type="GO" id="GO:0005858">
    <property type="term" value="C:axonemal dynein complex"/>
    <property type="evidence" value="ECO:0007669"/>
    <property type="project" value="TreeGrafter"/>
</dbReference>
<keyword evidence="19" id="KW-1185">Reference proteome</keyword>
<comment type="caution">
    <text evidence="18">The sequence shown here is derived from an EMBL/GenBank/DDBJ whole genome shotgun (WGS) entry which is preliminary data.</text>
</comment>
<dbReference type="Gene3D" id="3.20.180.20">
    <property type="entry name" value="Dynein heavy chain, N-terminal domain 2"/>
    <property type="match status" value="1"/>
</dbReference>
<name>A0A8J2SFN3_9STRA</name>
<keyword evidence="9" id="KW-0243">Dynein</keyword>
<dbReference type="Gene3D" id="3.40.50.300">
    <property type="entry name" value="P-loop containing nucleotide triphosphate hydrolases"/>
    <property type="match status" value="7"/>
</dbReference>
<feature type="domain" description="EF-hand" evidence="17">
    <location>
        <begin position="4815"/>
        <end position="4850"/>
    </location>
</feature>
<dbReference type="InterPro" id="IPR024743">
    <property type="entry name" value="Dynein_HC_stalk"/>
</dbReference>
<dbReference type="PANTHER" id="PTHR46532">
    <property type="entry name" value="MALE FERTILITY FACTOR KL5"/>
    <property type="match status" value="1"/>
</dbReference>
<organism evidence="18 19">
    <name type="scientific">Pelagomonas calceolata</name>
    <dbReference type="NCBI Taxonomy" id="35677"/>
    <lineage>
        <taxon>Eukaryota</taxon>
        <taxon>Sar</taxon>
        <taxon>Stramenopiles</taxon>
        <taxon>Ochrophyta</taxon>
        <taxon>Pelagophyceae</taxon>
        <taxon>Pelagomonadales</taxon>
        <taxon>Pelagomonadaceae</taxon>
        <taxon>Pelagomonas</taxon>
    </lineage>
</organism>
<feature type="region of interest" description="Disordered" evidence="16">
    <location>
        <begin position="1094"/>
        <end position="1120"/>
    </location>
</feature>
<dbReference type="GO" id="GO:0005509">
    <property type="term" value="F:calcium ion binding"/>
    <property type="evidence" value="ECO:0007669"/>
    <property type="project" value="InterPro"/>
</dbReference>
<evidence type="ECO:0000313" key="18">
    <source>
        <dbReference type="EMBL" id="CAH0364922.1"/>
    </source>
</evidence>
<dbReference type="FunFam" id="1.10.8.710:FF:000007">
    <property type="entry name" value="Putative dynein heavy chain"/>
    <property type="match status" value="1"/>
</dbReference>
<dbReference type="GO" id="GO:0051959">
    <property type="term" value="F:dynein light intermediate chain binding"/>
    <property type="evidence" value="ECO:0007669"/>
    <property type="project" value="InterPro"/>
</dbReference>
<dbReference type="Gene3D" id="1.20.1270.280">
    <property type="match status" value="1"/>
</dbReference>
<dbReference type="PROSITE" id="PS00303">
    <property type="entry name" value="S100_CABP"/>
    <property type="match status" value="1"/>
</dbReference>
<comment type="similarity">
    <text evidence="2">Belongs to the dynein heavy chain family.</text>
</comment>
<feature type="compositionally biased region" description="Basic and acidic residues" evidence="16">
    <location>
        <begin position="1094"/>
        <end position="1113"/>
    </location>
</feature>
<dbReference type="Pfam" id="PF12775">
    <property type="entry name" value="AAA_7"/>
    <property type="match status" value="1"/>
</dbReference>
<dbReference type="CDD" id="cd00051">
    <property type="entry name" value="EFh"/>
    <property type="match status" value="1"/>
</dbReference>
<keyword evidence="10 15" id="KW-0175">Coiled coil</keyword>
<dbReference type="Pfam" id="PF18199">
    <property type="entry name" value="Dynein_C"/>
    <property type="match status" value="1"/>
</dbReference>
<dbReference type="InterPro" id="IPR041589">
    <property type="entry name" value="DNAH3_AAA_lid_1"/>
</dbReference>
<dbReference type="InterPro" id="IPR042228">
    <property type="entry name" value="Dynein_linker_3"/>
</dbReference>
<dbReference type="PANTHER" id="PTHR46532:SF11">
    <property type="entry name" value="DYNEIN AXONEMAL HEAVY CHAIN 12"/>
    <property type="match status" value="1"/>
</dbReference>
<dbReference type="Pfam" id="PF17852">
    <property type="entry name" value="Dynein_AAA_lid"/>
    <property type="match status" value="1"/>
</dbReference>
<reference evidence="18" key="1">
    <citation type="submission" date="2021-11" db="EMBL/GenBank/DDBJ databases">
        <authorList>
            <consortium name="Genoscope - CEA"/>
            <person name="William W."/>
        </authorList>
    </citation>
    <scope>NUCLEOTIDE SEQUENCE</scope>
</reference>
<dbReference type="SMART" id="SM00382">
    <property type="entry name" value="AAA"/>
    <property type="match status" value="3"/>
</dbReference>
<dbReference type="Pfam" id="PF17857">
    <property type="entry name" value="AAA_lid_1"/>
    <property type="match status" value="1"/>
</dbReference>
<keyword evidence="12" id="KW-0505">Motor protein</keyword>
<dbReference type="Gene3D" id="1.10.472.130">
    <property type="match status" value="1"/>
</dbReference>
<evidence type="ECO:0000256" key="6">
    <source>
        <dbReference type="ARBA" id="ARBA00022741"/>
    </source>
</evidence>
<dbReference type="OrthoDB" id="424310at2759"/>
<dbReference type="FunFam" id="1.20.140.100:FF:000001">
    <property type="entry name" value="dynein heavy chain 17, axonemal"/>
    <property type="match status" value="1"/>
</dbReference>
<dbReference type="Gene3D" id="1.20.920.30">
    <property type="match status" value="1"/>
</dbReference>
<keyword evidence="4" id="KW-0493">Microtubule</keyword>
<dbReference type="FunFam" id="1.20.920.20:FF:000001">
    <property type="entry name" value="dynein heavy chain 2, axonemal"/>
    <property type="match status" value="1"/>
</dbReference>
<evidence type="ECO:0000256" key="4">
    <source>
        <dbReference type="ARBA" id="ARBA00022701"/>
    </source>
</evidence>
<dbReference type="Proteomes" id="UP000789595">
    <property type="component" value="Unassembled WGS sequence"/>
</dbReference>
<dbReference type="InterPro" id="IPR004273">
    <property type="entry name" value="Dynein_heavy_D6_P-loop"/>
</dbReference>
<evidence type="ECO:0000256" key="7">
    <source>
        <dbReference type="ARBA" id="ARBA00022837"/>
    </source>
</evidence>
<dbReference type="InterPro" id="IPR018247">
    <property type="entry name" value="EF_Hand_1_Ca_BS"/>
</dbReference>
<dbReference type="InterPro" id="IPR027417">
    <property type="entry name" value="P-loop_NTPase"/>
</dbReference>
<dbReference type="Gene3D" id="1.20.58.1120">
    <property type="match status" value="1"/>
</dbReference>
<dbReference type="GO" id="GO:0008569">
    <property type="term" value="F:minus-end-directed microtubule motor activity"/>
    <property type="evidence" value="ECO:0007669"/>
    <property type="project" value="InterPro"/>
</dbReference>
<sequence>MCLVMAPNCKLEPGFPAKLANKGKSLAFLKAAPVVLTKEKFDPSVLVMTELQGAAPVEHLELLASECFLPVLSNPLNQRKWGEVATREILDKFVAFLNSTTIMCGHVKGETRLPMPPDDSQSVNVKNRVGLLEGAVITWTKQIKAVLKQDPEQALKDGQDPTPDVELTFWRHKANNLNAIFDQLQSPRIRRVLRALDLAKSTYCTTFSRLCKEVYTARLEANDNVKFLRTLEDWFDKLSSAEDFPACEDLFKPMLHVVLLIWKNSRHYNTPARLVVLMREVCNSIIEQACNYVSGETIFQKIDAEETHLAVVEIKTLLRVCGSFKATYKEYKRTADAECPANQWRIQNNALFSRLDAFLERCHDVLDFAQTVVQFTKLGRIEVGGTKGKALTASVEAIFADFNGAVERFRGVGYEILDINESKFESDFKSFRKTITELERRLGNVVCQGFDDCSTVYGRFRVFDTFDGLLERPTIQDELEKRYVLLVKAFGSDLKVVQELFLHYRDEPPVAANLPPISGALTWCRGLLDRVRVPMNKLVQLDKSVLDREEAKEVTKVYSTLKASLEEYESQKIEEWGRDVEASSHVKLSLPLLTRDEATHYISVNFDPALVRLLRETKYFLLAELQVPESALAIYAQVETFRVWTQKLDMVVAKHNGSLAKLLPVEKPLMQPYLDKFDIAAEEGLTTLNWETHGDELEKTKRDEYIAEATAAVDIVDEYTCSMKANLDHANEIMERWTSKPLLERDKKPVELIEFDRVFKKAKSERYADIKEGGKEVERMLKDTNKMLRVSNASLDWHAYIDFINNIVVDGLAGVITVSLEFFLDQIDPEHIAEASLLPMLEITLDLVEEGPRFTPRIGCTENGKGLRDISNNWVSSFFQVATLFKRLDCDGTYMREMHTDPDVCLLMAVIEDTQDTNERMLLELRGQFDELSFLWTTDREVFFKEFTSDALVETEHATYLDLAKYDTAITKYLDIAERVGRAKSPADVGWLRCNTQPIKDSLLDLSLVWKDMHTDYLRDHLVSTLDRFDSFTIQVEEGLAMPVDDGENVGNLRQVMRDILETTKAELFTMDMFPPLKECLALLRHHQVDMGGERIPSKGEVRRREARGKPDDWVPDGPPDLSKSKVVADYLDEAPQIWEGIVKSKYAKKDAIAPIKMQEEIKLKEELNAYYEEMRAFRGEFRGNAPFAHQGTAEEAYAEIDVFAKKLEDFATRAADFNKQEELFELPVSKYPELPQTLMELRLLRALWDFKAMVMFTYDGWKRCDWDAVDTDKLESQNKTILKTLRANGNNDQIIKQWQVFRDIEDAIKNMQIVLPLINDLHSDALQNRHWKALARVCSVAKVEPTAEGFSLGDMMALKLHTRVEEIDYRPHKATEVSLISLSEEVLEALDAHMLELQTMLGMGKFVEFFKAGVEEWQVKLSNVQSTIGVWEKVSRSWAALESIFLSSADIRASLSDVTKIFEGIDAEFKAMMQESCTEFNVINACNVDGKEQALTEMKKGLDKCQRALNEYLDVKKAIYPRFYFVSAVALLDMLANGTNPRKIMPYLGDCYDALANLIFIKDEATGEESNKTADIMVAKDRERIPMHEPFTMEGEVELYLNRLTDAMQVTLRHQMLKGIEDGVNWETSEELPRHKWCFKYPAQVVLTGSLIYWTEETEQALEELEGGKEDAVKLTYQNSLTRLGHLIQLVLGELTSGDRCKIITFITMDVHGRDVLKLMVDSKIEGPGAFMWQQQLRFYWEHDVMDVNIRICDFKTKYFYEWTGNVGRLVITALTDRCYITLTMGLRLFLGGAPAGPAGTGKTETTKDLARALALPCYVFNCSDQMNYQSMADIFRGLAQTGAWGCFDEFNRISIEVLSVVATQVKTVQDAIVKYAVPSRREEQYQHLSAGTPPNKVGKFDFFGTIIDLIPTCGFWITMNPGYAGRTPLPENLKALFRSCAMIRPDLKPICENMLMSEGFQTAQKLAIKFVTLYALSGELLSKQAHYDWGLRAVKSVLRVAGKMKRAEPDLEEAQILMRALRDFNTPKIPAVDTPIFLRLISDLFMGLEVPVKVDEGLKQRIVRVANDTGIQYDDIFILKTCQFQELLDVRHSVMLLGPAGCGKTEIWKCLAGTHNLDKPKKTCVYETVNPKSVSGDELYGYMTLSKDWKDGCLSIIMRGMAKNFAEQSFYEYQTYKWAVLDGDIDAVWIESMNTVMDDNKVLTLVSNERVPLSDAMRMVFEINSLKNATPATVSRAGILYINESDIGWRPFVETWLADREKAELMTQIEAQNLLGLFDKYVDSTAAMTRKGFKKCTPIYLMNQVQTTVYLLEAQFDAAAGVDMTLELMEKIYVFCHIWAFGGPMIIDKQTDFRKRFSDDFKQTFPTVLYPPEGDVFDYYFDSQTDQHVHWRDSLEKYVPEAIGSGPGETAFMALNVETVDSKRTKYLIDVLMRRGRNVMLVGTAGTGKTATINKYLNGLDKDTDGLLSYSIVMSYFTDSAKLQVDLELPIDKRAGRMFGPPTGKKLIYFIDDLNLPYIETYGTQNSIALLTQLLQHGTIFDRADLGFRKEIVDVQIITAMNPTSGSFEICERGQIQFATFSCAMPSTTDLQTIYEQIFNGHVERFDKKAKETAPFIVSASIGLIDKVAAKFLPTSVRFTYFWTMREMTNLFQNMCLAKDKYYGTGDALAKLWCHECRRVLADRLITIDETKIIDDMIGECHADHLKKQGVSADVLLNDAEHANIYTTFTAVEPDGAYRPIDDLAQLSKVLEAKLVEYNESNAMMDLVLFDDAMSHISRIARIISNPAGNAMLIGVGGSGKQSLTKLAAFICGYETKQLEDELDAITGSLRNEMKANAPLLNPDDPNDAQTYMIQKFRIRFKLVLAFSPVGDTFRIRARRFPGLINCTAIDYFHPWPHQALVSVANRFLADVELEDESLKGKLALHMALEHLSVGDASAKYAQTQRRYNYVTPKSYLELIGFYKYVFGEKRQDIQRQIDRLDVGLSTLKKTSTDVAELKIDLERTMVMVEEKKSATDALIIEMGISRNIAEKEGAAANIEAEKAGVASAAALEVKTSAEAELAEAEPAMQAAADAVACLTKNMLGELKSLPKPPAGVEKVTACCLILLEHEYKQHLKWDRAKKMMGNVDAFMTTLQEYDGRTMPENEIPKIEVFVNDPEMTVDAMKKKSAAAANLWTWVVNIYGFNRIYVKVKPLMDALDEANASKAAADESLAAAQATVKRCEDELQALQDKFEAATAEKQEVEEMAEACLEKLGLAERLVGGLASENERWGREIEEMKVSTNCLIGDCMVAAGFVSYVGAFDQKNREALWKTTWLEDLKQNGVPMSETVDPLPILVTDSQVARMVGEGLPEDRISTENGAIITCCKRWPLIIDPQVQGIKWLKQKQEKDGFVPCLLTQKNWIRAMRGGISDGMCVIIENLGEEIDATLDPVLSRAIYKKGSSLYIKFGGEEMNYDPAFSLYMQTRLDNPHYKPEIAAQCTLINFIATERGLEDQLLAKTVGEERPDLEAETQRLNAEATQYKIQLLDLEDQLLERLANAPDDILSDIPLIEGLEATKKTSKEIQAALAEGAKVTAGISVAREVYRKQASEGAMLYFMLTRMCAVDHMYQYSLDSFVTFFLKSIAKATAAPKIEDRVANLVTSLRMTIFTWVARGLFTRHKLIFLSVITFGLMKRGTLGEDNLIDPVLFDFLLKGPKKASDENPLQSWLPRPAWEACQALADLDDFGKLPADLVEAAPRFREWYNHATPEAEKLPLDWSQLDRPDKAFKKMLVVRSLRPDRMVSHLANFLRTTMPAGGDYVDCDSTLNSVQILRQSLADSTPQTPIYFILSPGADVVADLDKIAAEQDPPFVNGENYFNVSMGQGQDVIAMSYLESAHRNGSWVILNNIHLMPKWLLELEKKLDSFGDHSHDNFRLFLSSDPAKNIPIGILNRCIKLTNEPPGGLKANLVRAFCFFSKESFEELDSKTKSILFGLCHFHAVMMERKLYGPMGYNMMYPFAVGDLRDSAVILSNYMENSGGGKIPWMDLKYLFGEIMYGGHIVNDFDRLTCKVYLDFFMKDELLDETEMYPYSEEEKGVSFMCPAPTSYDNYLKHINATLTSDTPVAFGLHPNAEIDFRTTQSEGMFKTLVELQPRSAGDDEGGGMSPTEVAAAKLDDIMERFGEKKFDIDDLDASLDDKGPFQNSFLQEMEVMNRLLAEIVRSLKELTLGFKGELSMSDAMEAVCDALFMDEVPPKWSKISWASMKALSGWLANFTARLGQLEEWAGNPTEIPKCTWLSYLINPQSFLTSVNQVAAQKNQWELDKLVTFTDVTKWEDHSKVDSVSRDGAYVCGFNMQGARWDTGASTIDRSKPKEMFFGMPVLSIRGLSAEKADFGNMYMCPVYKTEFRGPTFVFCANLKTKSAAGRWTLAGGSDTGRDDGLSVADAGPGPAAVRRRRRAEAVRARERASAVDALVDHERVVAALDHRTRTHARLVKGSGRADVEREAAVGPREARVGRRRREGSPVPLGAAPTTTTMKRAGTPQERALAQMKLKAAATASRSAALFQKSVASASESRPTSKRGKKTKKKKRLYKRPKAWEECWVDVRKKQDAFGQKWKVWPSQVPRRAVTLLGTCLYVEPETAKASNGWWAPKRTVCLGEENEKIDQIPPEWLTAPPNKYDKHIKAAAKEEDWLLEVSVERKMKALCRASNALEIFNQYDDDGSGELDGDEFRAMMAHIGEDLSEEKIENLLAALDPSGDGAVDFDEFKQFINRRDKVGISQSREFCGTYDTSFKDQLLKLYDPKKVAPKFHPLYTLKALCKRESLKFDPSIRRHLNVLWKEIDEDKSGRIEYDEYVPMHRRCCEIMVSLTKIEVESISGKKVNVGTGLPPKLLTRDGRINHEEHEKLAQEDWEIDNGGMGFLDYERFASCWFQIADQFTDKIALEEYEKFLGRIVEQVVPEEPEEEPVPRRSSIDSLISHLRNEEVAEIVTDVFEEMSYEVWVSNLGAVLTQVKLDEKPVEEIFVSITPRKLRTRVEVIVAKANTEGTAGSMEEKFLDLDYYAIQIQRVMRGKRGRRRWKDRLARWVRRSQDLLTSALRTQSTRRGILGRRAADEERNRQDELLRKAREARELRKLRELSALKIQCYHRRARAIQLLLRMRRLAQAKAGPVVCDLAELETFFDEEPIIPVQSVMPVFTFIQVPHEIKIPVVVKEEPAFDHEAERLRILEEMRRAEEALELDRKAAARAAAEAARENERRAKERLRLALEAFTTGRYEKIRKRFLIKYVIEPYRWRKEQERWKANRAKRARPSIFRGGYWSDLSDEEEPEAEEVVEARPKKEMPCAKCGQRVVCVCESERYRVRKELRRKKLGPTRQKAAFARKHPTPADVDALVDLQQAEVARLAREEEQRSSNKRKKGVLSLPHIVGAEDPPELMKFFASRDGPPSAGDQWMTLENVKEQQTRSDRFKRNLATSRRLKQATGEIELSVRDKMIYRTLTAPVLPPRPWSSQIDDHGRAPSYKRAMTSGSIVPLDGSGRW</sequence>
<keyword evidence="8" id="KW-0067">ATP-binding</keyword>
<dbReference type="Gene3D" id="1.10.238.10">
    <property type="entry name" value="EF-hand"/>
    <property type="match status" value="1"/>
</dbReference>
<dbReference type="GO" id="GO:0007018">
    <property type="term" value="P:microtubule-based movement"/>
    <property type="evidence" value="ECO:0007669"/>
    <property type="project" value="InterPro"/>
</dbReference>
<dbReference type="InterPro" id="IPR041228">
    <property type="entry name" value="Dynein_C"/>
</dbReference>
<dbReference type="InterPro" id="IPR043157">
    <property type="entry name" value="Dynein_AAA1S"/>
</dbReference>
<evidence type="ECO:0000256" key="5">
    <source>
        <dbReference type="ARBA" id="ARBA00022737"/>
    </source>
</evidence>
<dbReference type="Pfam" id="PF12780">
    <property type="entry name" value="AAA_8"/>
    <property type="match status" value="1"/>
</dbReference>
<evidence type="ECO:0000256" key="10">
    <source>
        <dbReference type="ARBA" id="ARBA00023054"/>
    </source>
</evidence>
<dbReference type="InterPro" id="IPR001751">
    <property type="entry name" value="S100/CaBP7/8-like_CS"/>
</dbReference>
<dbReference type="GO" id="GO:0005524">
    <property type="term" value="F:ATP binding"/>
    <property type="evidence" value="ECO:0007669"/>
    <property type="project" value="UniProtKB-KW"/>
</dbReference>
<evidence type="ECO:0000313" key="19">
    <source>
        <dbReference type="Proteomes" id="UP000789595"/>
    </source>
</evidence>
<feature type="coiled-coil region" evidence="15">
    <location>
        <begin position="5213"/>
        <end position="5255"/>
    </location>
</feature>
<dbReference type="FunFam" id="1.10.8.1220:FF:000001">
    <property type="entry name" value="Dynein axonemal heavy chain 5"/>
    <property type="match status" value="1"/>
</dbReference>
<dbReference type="SUPFAM" id="SSF52540">
    <property type="entry name" value="P-loop containing nucleoside triphosphate hydrolases"/>
    <property type="match status" value="4"/>
</dbReference>
<feature type="domain" description="EF-hand" evidence="17">
    <location>
        <begin position="4727"/>
        <end position="4762"/>
    </location>
</feature>
<dbReference type="InterPro" id="IPR035706">
    <property type="entry name" value="AAA_9"/>
</dbReference>
<proteinExistence type="inferred from homology"/>
<evidence type="ECO:0000256" key="9">
    <source>
        <dbReference type="ARBA" id="ARBA00023017"/>
    </source>
</evidence>